<accession>A0A2P2LDS5</accession>
<dbReference type="EMBL" id="GGEC01035642">
    <property type="protein sequence ID" value="MBX16126.1"/>
    <property type="molecule type" value="Transcribed_RNA"/>
</dbReference>
<proteinExistence type="predicted"/>
<dbReference type="AlphaFoldDB" id="A0A2P2LDS5"/>
<reference evidence="1" key="1">
    <citation type="submission" date="2018-02" db="EMBL/GenBank/DDBJ databases">
        <title>Rhizophora mucronata_Transcriptome.</title>
        <authorList>
            <person name="Meera S.P."/>
            <person name="Sreeshan A."/>
            <person name="Augustine A."/>
        </authorList>
    </citation>
    <scope>NUCLEOTIDE SEQUENCE</scope>
    <source>
        <tissue evidence="1">Leaf</tissue>
    </source>
</reference>
<sequence length="119" mass="13598">MGMQWSRMKEYNLWGFHGVMLREIHLKLVCFIGIKSSRSSTHFNNPSLEIVGDFVLETDRRVDLPLHQLFLEPIARNLTQCLAGGGGGAGHALNLRWRSSYRESRKERESQRGAVSLDQ</sequence>
<evidence type="ECO:0000313" key="1">
    <source>
        <dbReference type="EMBL" id="MBX16126.1"/>
    </source>
</evidence>
<protein>
    <submittedName>
        <fullName evidence="1">Putative ubiquitin-conjugating enzyme E2 16</fullName>
    </submittedName>
</protein>
<organism evidence="1">
    <name type="scientific">Rhizophora mucronata</name>
    <name type="common">Asiatic mangrove</name>
    <dbReference type="NCBI Taxonomy" id="61149"/>
    <lineage>
        <taxon>Eukaryota</taxon>
        <taxon>Viridiplantae</taxon>
        <taxon>Streptophyta</taxon>
        <taxon>Embryophyta</taxon>
        <taxon>Tracheophyta</taxon>
        <taxon>Spermatophyta</taxon>
        <taxon>Magnoliopsida</taxon>
        <taxon>eudicotyledons</taxon>
        <taxon>Gunneridae</taxon>
        <taxon>Pentapetalae</taxon>
        <taxon>rosids</taxon>
        <taxon>fabids</taxon>
        <taxon>Malpighiales</taxon>
        <taxon>Rhizophoraceae</taxon>
        <taxon>Rhizophora</taxon>
    </lineage>
</organism>
<name>A0A2P2LDS5_RHIMU</name>